<dbReference type="InterPro" id="IPR003737">
    <property type="entry name" value="GlcNAc_PI_deacetylase-related"/>
</dbReference>
<sequence>MTGNGNLFRRSPYRGTPEREWRRWLSEWQGPELSLAGCTHLVVVAPHPDDEVLGVGALAATAVASGIRVTVLAVTDGEASHPDSPTLTPQALVARRIDESERAAECLGVPVPRRLGFADGGVAGREAELSAYVARIAGESDDAAGSWVLATWRGDGHPDHEAVGRAAAQACAEGGHRLLEYPVWMWHWATPGDAAVPWERAAIATPDREVLRRKEKAVQRFRTQIAPLSDDPRDAAILPPWVLERLTRGTEVVFL</sequence>
<keyword evidence="1" id="KW-0862">Zinc</keyword>
<protein>
    <submittedName>
        <fullName evidence="2">N-acetylglucosaminyl deacetylase, LmbE family</fullName>
    </submittedName>
</protein>
<dbReference type="PANTHER" id="PTHR12993:SF29">
    <property type="entry name" value="BLR3841 PROTEIN"/>
    <property type="match status" value="1"/>
</dbReference>
<dbReference type="Proteomes" id="UP000183263">
    <property type="component" value="Unassembled WGS sequence"/>
</dbReference>
<name>A0A1G8B5C7_9NOCA</name>
<dbReference type="SUPFAM" id="SSF102588">
    <property type="entry name" value="LmbE-like"/>
    <property type="match status" value="1"/>
</dbReference>
<evidence type="ECO:0000256" key="1">
    <source>
        <dbReference type="ARBA" id="ARBA00022833"/>
    </source>
</evidence>
<dbReference type="GO" id="GO:0016137">
    <property type="term" value="P:glycoside metabolic process"/>
    <property type="evidence" value="ECO:0007669"/>
    <property type="project" value="UniProtKB-ARBA"/>
</dbReference>
<evidence type="ECO:0000313" key="3">
    <source>
        <dbReference type="Proteomes" id="UP000183263"/>
    </source>
</evidence>
<proteinExistence type="predicted"/>
<evidence type="ECO:0000313" key="2">
    <source>
        <dbReference type="EMBL" id="SDH28452.1"/>
    </source>
</evidence>
<organism evidence="2 3">
    <name type="scientific">Rhodococcus triatomae</name>
    <dbReference type="NCBI Taxonomy" id="300028"/>
    <lineage>
        <taxon>Bacteria</taxon>
        <taxon>Bacillati</taxon>
        <taxon>Actinomycetota</taxon>
        <taxon>Actinomycetes</taxon>
        <taxon>Mycobacteriales</taxon>
        <taxon>Nocardiaceae</taxon>
        <taxon>Rhodococcus</taxon>
    </lineage>
</organism>
<reference evidence="2 3" key="1">
    <citation type="submission" date="2016-10" db="EMBL/GenBank/DDBJ databases">
        <authorList>
            <person name="de Groot N.N."/>
        </authorList>
    </citation>
    <scope>NUCLEOTIDE SEQUENCE [LARGE SCALE GENOMIC DNA]</scope>
    <source>
        <strain evidence="2 3">DSM 44892</strain>
    </source>
</reference>
<accession>A0A1G8B5C7</accession>
<dbReference type="InterPro" id="IPR024078">
    <property type="entry name" value="LmbE-like_dom_sf"/>
</dbReference>
<dbReference type="EMBL" id="FNDN01000001">
    <property type="protein sequence ID" value="SDH28452.1"/>
    <property type="molecule type" value="Genomic_DNA"/>
</dbReference>
<dbReference type="GO" id="GO:0016811">
    <property type="term" value="F:hydrolase activity, acting on carbon-nitrogen (but not peptide) bonds, in linear amides"/>
    <property type="evidence" value="ECO:0007669"/>
    <property type="project" value="TreeGrafter"/>
</dbReference>
<dbReference type="Gene3D" id="3.40.50.10320">
    <property type="entry name" value="LmbE-like"/>
    <property type="match status" value="1"/>
</dbReference>
<dbReference type="PANTHER" id="PTHR12993">
    <property type="entry name" value="N-ACETYLGLUCOSAMINYL-PHOSPHATIDYLINOSITOL DE-N-ACETYLASE-RELATED"/>
    <property type="match status" value="1"/>
</dbReference>
<keyword evidence="3" id="KW-1185">Reference proteome</keyword>
<gene>
    <name evidence="2" type="ORF">SAMN05444695_101661</name>
</gene>
<dbReference type="RefSeq" id="WP_072736166.1">
    <property type="nucleotide sequence ID" value="NZ_CP048813.1"/>
</dbReference>
<dbReference type="AlphaFoldDB" id="A0A1G8B5C7"/>
<dbReference type="Pfam" id="PF02585">
    <property type="entry name" value="PIG-L"/>
    <property type="match status" value="1"/>
</dbReference>
<dbReference type="OrthoDB" id="116799at2"/>